<gene>
    <name evidence="2" type="ORF">MAC_09461</name>
</gene>
<dbReference type="InterPro" id="IPR038979">
    <property type="entry name" value="Pest_crys"/>
</dbReference>
<proteinExistence type="predicted"/>
<dbReference type="PANTHER" id="PTHR37003">
    <property type="entry name" value="ENDOTOXIN_N DOMAIN-CONTAINING PROTEIN-RELATED"/>
    <property type="match status" value="1"/>
</dbReference>
<name>E9EHW3_METAQ</name>
<dbReference type="InterPro" id="IPR005639">
    <property type="entry name" value="Pest_crys_dom_I"/>
</dbReference>
<dbReference type="SUPFAM" id="SSF51101">
    <property type="entry name" value="Mannose-binding lectins"/>
    <property type="match status" value="1"/>
</dbReference>
<dbReference type="SMART" id="SM00915">
    <property type="entry name" value="Jacalin"/>
    <property type="match status" value="1"/>
</dbReference>
<dbReference type="InterPro" id="IPR001229">
    <property type="entry name" value="Jacalin-like_lectin_dom"/>
</dbReference>
<dbReference type="InterPro" id="IPR036716">
    <property type="entry name" value="Pest_crys_N_sf"/>
</dbReference>
<dbReference type="HOGENOM" id="CLU_042073_0_0_1"/>
<dbReference type="Pfam" id="PF03945">
    <property type="entry name" value="Endotoxin_N"/>
    <property type="match status" value="1"/>
</dbReference>
<dbReference type="SUPFAM" id="SSF56849">
    <property type="entry name" value="delta-Endotoxin (insectocide), N-terminal domain"/>
    <property type="match status" value="2"/>
</dbReference>
<dbReference type="AlphaFoldDB" id="E9EHW3"/>
<evidence type="ECO:0000313" key="2">
    <source>
        <dbReference type="EMBL" id="EFY84486.1"/>
    </source>
</evidence>
<dbReference type="PANTHER" id="PTHR37003:SF2">
    <property type="entry name" value="PESTICIDAL CRYSTAL PROTEIN N-TERMINAL DOMAIN-CONTAINING PROTEIN"/>
    <property type="match status" value="1"/>
</dbReference>
<evidence type="ECO:0000259" key="1">
    <source>
        <dbReference type="SMART" id="SM00915"/>
    </source>
</evidence>
<dbReference type="OrthoDB" id="4866405at2759"/>
<dbReference type="GO" id="GO:0090729">
    <property type="term" value="F:toxin activity"/>
    <property type="evidence" value="ECO:0007669"/>
    <property type="project" value="InterPro"/>
</dbReference>
<dbReference type="InParanoid" id="E9EHW3"/>
<accession>E9EHW3</accession>
<dbReference type="GeneID" id="19253772"/>
<sequence>MGINEKLINDLVAKAAKAAEQGTKLNFEDPDEAGQYMLSILAMATGSIPVVGTSLSALTGLLSSVLFPDNSTEKIWKALRERIEQLIDTKIEKEYLSTLEKTIQGLDDNLDLYGQQSEVFKKASGNQKQIAARALGTQHSAFRTSLLLVIPLFQAKSHQVASLPWFAIAANIHLLLLRDGIKHGKEWNYYSDGNIENMKKDFKHWTSPGSAPTEHRKSLSQEASSLKKAISEGKKLGLPAKLLETWQTTYDESDENYDDIPSTHIDYVSYVKQVYEEGRKKVKPYPPVLRPEDLNMGAEVAGKMRAYADYDRNMITHVLAYSELWPYMVDGTTPPQVLKNLDREVFCGPFGRYAKHTTWSETSPPTIDDRRAAITSVYIRGWDDVDCVWIQYGDSWGDCYGSRTAGVLQELALAHDEYITSVGVSYGFKLGSVKFTSNKNRTVKVGDARNGDKVHVTSAPKGYALTSVYITNWESHIPPGCEGIILGFRRLITHSP</sequence>
<protein>
    <submittedName>
        <fullName evidence="2">Putative mosquitocidal toxin</fullName>
    </submittedName>
</protein>
<dbReference type="Pfam" id="PF01419">
    <property type="entry name" value="Jacalin"/>
    <property type="match status" value="1"/>
</dbReference>
<evidence type="ECO:0000313" key="3">
    <source>
        <dbReference type="Proteomes" id="UP000002499"/>
    </source>
</evidence>
<dbReference type="eggNOG" id="ENOG502SWHV">
    <property type="taxonomic scope" value="Eukaryota"/>
</dbReference>
<dbReference type="Gene3D" id="1.20.190.10">
    <property type="entry name" value="Pesticidal crystal protein, N-terminal domain"/>
    <property type="match status" value="2"/>
</dbReference>
<dbReference type="Gene3D" id="2.100.10.30">
    <property type="entry name" value="Jacalin-like lectin domain"/>
    <property type="match status" value="1"/>
</dbReference>
<dbReference type="InterPro" id="IPR036404">
    <property type="entry name" value="Jacalin-like_lectin_dom_sf"/>
</dbReference>
<dbReference type="GO" id="GO:0001907">
    <property type="term" value="P:symbiont-mediated killing of host cell"/>
    <property type="evidence" value="ECO:0007669"/>
    <property type="project" value="InterPro"/>
</dbReference>
<keyword evidence="3" id="KW-1185">Reference proteome</keyword>
<reference evidence="2 3" key="1">
    <citation type="journal article" date="2011" name="PLoS Genet.">
        <title>Genome sequencing and comparative transcriptomics of the model entomopathogenic fungi Metarhizium anisopliae and M. acridum.</title>
        <authorList>
            <person name="Gao Q."/>
            <person name="Jin K."/>
            <person name="Ying S.H."/>
            <person name="Zhang Y."/>
            <person name="Xiao G."/>
            <person name="Shang Y."/>
            <person name="Duan Z."/>
            <person name="Hu X."/>
            <person name="Xie X.Q."/>
            <person name="Zhou G."/>
            <person name="Peng G."/>
            <person name="Luo Z."/>
            <person name="Huang W."/>
            <person name="Wang B."/>
            <person name="Fang W."/>
            <person name="Wang S."/>
            <person name="Zhong Y."/>
            <person name="Ma L.J."/>
            <person name="St Leger R.J."/>
            <person name="Zhao G.P."/>
            <person name="Pei Y."/>
            <person name="Feng M.G."/>
            <person name="Xia Y."/>
            <person name="Wang C."/>
        </authorList>
    </citation>
    <scope>NUCLEOTIDE SEQUENCE [LARGE SCALE GENOMIC DNA]</scope>
    <source>
        <strain evidence="2 3">CQMa 102</strain>
    </source>
</reference>
<feature type="domain" description="Jacalin-type lectin" evidence="1">
    <location>
        <begin position="356"/>
        <end position="472"/>
    </location>
</feature>
<dbReference type="KEGG" id="maw:19253772"/>
<dbReference type="EMBL" id="GL698622">
    <property type="protein sequence ID" value="EFY84486.1"/>
    <property type="molecule type" value="Genomic_DNA"/>
</dbReference>
<dbReference type="OMA" id="EYWPYLA"/>
<dbReference type="Proteomes" id="UP000002499">
    <property type="component" value="Unassembled WGS sequence"/>
</dbReference>
<organism evidence="3">
    <name type="scientific">Metarhizium acridum (strain CQMa 102)</name>
    <dbReference type="NCBI Taxonomy" id="655827"/>
    <lineage>
        <taxon>Eukaryota</taxon>
        <taxon>Fungi</taxon>
        <taxon>Dikarya</taxon>
        <taxon>Ascomycota</taxon>
        <taxon>Pezizomycotina</taxon>
        <taxon>Sordariomycetes</taxon>
        <taxon>Hypocreomycetidae</taxon>
        <taxon>Hypocreales</taxon>
        <taxon>Clavicipitaceae</taxon>
        <taxon>Metarhizium</taxon>
    </lineage>
</organism>